<gene>
    <name evidence="10" type="ORF">D8M05_16485</name>
</gene>
<name>A0A494YTN3_9BACI</name>
<evidence type="ECO:0000256" key="2">
    <source>
        <dbReference type="ARBA" id="ARBA00022475"/>
    </source>
</evidence>
<dbReference type="AlphaFoldDB" id="A0A494YTN3"/>
<dbReference type="Gene3D" id="6.10.340.10">
    <property type="match status" value="1"/>
</dbReference>
<keyword evidence="4 6" id="KW-0807">Transducer</keyword>
<keyword evidence="7" id="KW-1133">Transmembrane helix</keyword>
<feature type="domain" description="HAMP" evidence="9">
    <location>
        <begin position="205"/>
        <end position="258"/>
    </location>
</feature>
<feature type="domain" description="Methyl-accepting transducer" evidence="8">
    <location>
        <begin position="277"/>
        <end position="527"/>
    </location>
</feature>
<dbReference type="PANTHER" id="PTHR32089">
    <property type="entry name" value="METHYL-ACCEPTING CHEMOTAXIS PROTEIN MCPB"/>
    <property type="match status" value="1"/>
</dbReference>
<protein>
    <submittedName>
        <fullName evidence="10">Methyl-accepting chemotaxis protein</fullName>
    </submittedName>
</protein>
<proteinExistence type="inferred from homology"/>
<dbReference type="GO" id="GO:0004888">
    <property type="term" value="F:transmembrane signaling receptor activity"/>
    <property type="evidence" value="ECO:0007669"/>
    <property type="project" value="InterPro"/>
</dbReference>
<dbReference type="Pfam" id="PF12729">
    <property type="entry name" value="4HB_MCP_1"/>
    <property type="match status" value="1"/>
</dbReference>
<reference evidence="10 11" key="1">
    <citation type="journal article" date="2015" name="Antonie Van Leeuwenhoek">
        <title>Oceanobacillus bengalensis sp. nov., a bacterium isolated from seawater of the Bay of Bengal.</title>
        <authorList>
            <person name="Yongchang O."/>
            <person name="Xiang W."/>
            <person name="Wang G."/>
        </authorList>
    </citation>
    <scope>NUCLEOTIDE SEQUENCE [LARGE SCALE GENOMIC DNA]</scope>
    <source>
        <strain evidence="10 11">MCCC 1K00260</strain>
    </source>
</reference>
<dbReference type="Gene3D" id="1.10.287.950">
    <property type="entry name" value="Methyl-accepting chemotaxis protein"/>
    <property type="match status" value="1"/>
</dbReference>
<evidence type="ECO:0000256" key="1">
    <source>
        <dbReference type="ARBA" id="ARBA00004236"/>
    </source>
</evidence>
<evidence type="ECO:0000256" key="4">
    <source>
        <dbReference type="ARBA" id="ARBA00023224"/>
    </source>
</evidence>
<organism evidence="10 11">
    <name type="scientific">Oceanobacillus bengalensis</name>
    <dbReference type="NCBI Taxonomy" id="1435466"/>
    <lineage>
        <taxon>Bacteria</taxon>
        <taxon>Bacillati</taxon>
        <taxon>Bacillota</taxon>
        <taxon>Bacilli</taxon>
        <taxon>Bacillales</taxon>
        <taxon>Bacillaceae</taxon>
        <taxon>Oceanobacillus</taxon>
    </lineage>
</organism>
<dbReference type="SUPFAM" id="SSF58104">
    <property type="entry name" value="Methyl-accepting chemotaxis protein (MCP) signaling domain"/>
    <property type="match status" value="1"/>
</dbReference>
<dbReference type="OrthoDB" id="2168386at2"/>
<dbReference type="PRINTS" id="PR00260">
    <property type="entry name" value="CHEMTRNSDUCR"/>
</dbReference>
<dbReference type="GO" id="GO:0007165">
    <property type="term" value="P:signal transduction"/>
    <property type="evidence" value="ECO:0007669"/>
    <property type="project" value="UniProtKB-KW"/>
</dbReference>
<dbReference type="PANTHER" id="PTHR32089:SF112">
    <property type="entry name" value="LYSOZYME-LIKE PROTEIN-RELATED"/>
    <property type="match status" value="1"/>
</dbReference>
<dbReference type="GO" id="GO:0006935">
    <property type="term" value="P:chemotaxis"/>
    <property type="evidence" value="ECO:0007669"/>
    <property type="project" value="InterPro"/>
</dbReference>
<evidence type="ECO:0000313" key="10">
    <source>
        <dbReference type="EMBL" id="RKQ13364.1"/>
    </source>
</evidence>
<dbReference type="InterPro" id="IPR024478">
    <property type="entry name" value="HlyB_4HB_MCP"/>
</dbReference>
<evidence type="ECO:0000259" key="9">
    <source>
        <dbReference type="PROSITE" id="PS50885"/>
    </source>
</evidence>
<dbReference type="Proteomes" id="UP000281813">
    <property type="component" value="Unassembled WGS sequence"/>
</dbReference>
<dbReference type="SMART" id="SM00304">
    <property type="entry name" value="HAMP"/>
    <property type="match status" value="1"/>
</dbReference>
<evidence type="ECO:0000256" key="3">
    <source>
        <dbReference type="ARBA" id="ARBA00023136"/>
    </source>
</evidence>
<dbReference type="InterPro" id="IPR003660">
    <property type="entry name" value="HAMP_dom"/>
</dbReference>
<dbReference type="InterPro" id="IPR004089">
    <property type="entry name" value="MCPsignal_dom"/>
</dbReference>
<evidence type="ECO:0000256" key="5">
    <source>
        <dbReference type="ARBA" id="ARBA00029447"/>
    </source>
</evidence>
<feature type="transmembrane region" description="Helical" evidence="7">
    <location>
        <begin position="182"/>
        <end position="201"/>
    </location>
</feature>
<comment type="similarity">
    <text evidence="5">Belongs to the methyl-accepting chemotaxis (MCP) protein family.</text>
</comment>
<keyword evidence="3 7" id="KW-0472">Membrane</keyword>
<dbReference type="Pfam" id="PF00015">
    <property type="entry name" value="MCPsignal"/>
    <property type="match status" value="1"/>
</dbReference>
<dbReference type="RefSeq" id="WP_121133773.1">
    <property type="nucleotide sequence ID" value="NZ_JBHUFK010000032.1"/>
</dbReference>
<keyword evidence="11" id="KW-1185">Reference proteome</keyword>
<dbReference type="EMBL" id="RBZO01000032">
    <property type="protein sequence ID" value="RKQ13364.1"/>
    <property type="molecule type" value="Genomic_DNA"/>
</dbReference>
<evidence type="ECO:0000313" key="11">
    <source>
        <dbReference type="Proteomes" id="UP000281813"/>
    </source>
</evidence>
<dbReference type="CDD" id="cd06225">
    <property type="entry name" value="HAMP"/>
    <property type="match status" value="1"/>
</dbReference>
<feature type="transmembrane region" description="Helical" evidence="7">
    <location>
        <begin position="12"/>
        <end position="36"/>
    </location>
</feature>
<keyword evidence="2" id="KW-1003">Cell membrane</keyword>
<dbReference type="CDD" id="cd11386">
    <property type="entry name" value="MCP_signal"/>
    <property type="match status" value="1"/>
</dbReference>
<comment type="caution">
    <text evidence="10">The sequence shown here is derived from an EMBL/GenBank/DDBJ whole genome shotgun (WGS) entry which is preliminary data.</text>
</comment>
<keyword evidence="7" id="KW-0812">Transmembrane</keyword>
<dbReference type="SMART" id="SM00283">
    <property type="entry name" value="MA"/>
    <property type="match status" value="1"/>
</dbReference>
<dbReference type="PROSITE" id="PS50111">
    <property type="entry name" value="CHEMOTAXIS_TRANSDUC_2"/>
    <property type="match status" value="1"/>
</dbReference>
<evidence type="ECO:0000256" key="6">
    <source>
        <dbReference type="PROSITE-ProRule" id="PRU00284"/>
    </source>
</evidence>
<dbReference type="PROSITE" id="PS50885">
    <property type="entry name" value="HAMP"/>
    <property type="match status" value="1"/>
</dbReference>
<accession>A0A494YTN3</accession>
<dbReference type="GO" id="GO:0005886">
    <property type="term" value="C:plasma membrane"/>
    <property type="evidence" value="ECO:0007669"/>
    <property type="project" value="UniProtKB-SubCell"/>
</dbReference>
<evidence type="ECO:0000256" key="7">
    <source>
        <dbReference type="SAM" id="Phobius"/>
    </source>
</evidence>
<dbReference type="Pfam" id="PF00672">
    <property type="entry name" value="HAMP"/>
    <property type="match status" value="1"/>
</dbReference>
<comment type="subcellular location">
    <subcellularLocation>
        <location evidence="1">Cell membrane</location>
    </subcellularLocation>
</comment>
<sequence length="563" mass="61703">MKRLLKFKRISTRIMFGFGLLIVLTFILSTLSYLAIDKLNNNTKEIIEKEVPLLIIDENFTYNMSQSLSMVRGYFLYDDKEIKERLEANMEKGEEIEKEMLSRSDSENIKSLLDKKAKWEDLVIDSINEYEFGNSEKAKEILLESMSLSDEIMNSSEKLSSSREDNLKEQGEEIVSYGKSTVIFILIISGLVLIIGIVIAFKTTKSLTNPILAIMKRMNDLAKGDLSKELLKTEAEDEIAQLAKATNTMSDNNRNLLSRIAEVSESVSSQSEELTQAASEVKAGTEQVATTMEELATGSETQANSASELTTIMGTFANRVEEANENGERIQENSGKVLEMTTKGSQLMNSSTEQMNKINHIVKDAVEKVQSLDKHSQEISTLVSVIKNVADQTNLLALNAAIEAARAGEHGKGFAVVADEVRKLAEQVASSINEITGIVNNIQTGSSIVVDSLKNGYSEVELGTSRIETTGETFNEISSAVTEMVQSIRFVSENLSEIAAGSQEMSSSVEEIASVSEEAAAGVEQTAASAQQTSGSMEEVAGSSEHLAKLAEELNELVRLFKL</sequence>
<dbReference type="InterPro" id="IPR004090">
    <property type="entry name" value="Chemotax_Me-accpt_rcpt"/>
</dbReference>
<evidence type="ECO:0000259" key="8">
    <source>
        <dbReference type="PROSITE" id="PS50111"/>
    </source>
</evidence>